<dbReference type="PANTHER" id="PTHR30390:SF7">
    <property type="entry name" value="PHOSPHOHEPTOSE ISOMERASE"/>
    <property type="match status" value="1"/>
</dbReference>
<feature type="region of interest" description="Disordered" evidence="1">
    <location>
        <begin position="1"/>
        <end position="36"/>
    </location>
</feature>
<organism evidence="3 4">
    <name type="scientific">Amycolatopsis antarctica</name>
    <dbReference type="NCBI Taxonomy" id="1854586"/>
    <lineage>
        <taxon>Bacteria</taxon>
        <taxon>Bacillati</taxon>
        <taxon>Actinomycetota</taxon>
        <taxon>Actinomycetes</taxon>
        <taxon>Pseudonocardiales</taxon>
        <taxon>Pseudonocardiaceae</taxon>
        <taxon>Amycolatopsis</taxon>
    </lineage>
</organism>
<reference evidence="3 4" key="1">
    <citation type="submission" date="2017-07" db="EMBL/GenBank/DDBJ databases">
        <title>Amycolatopsis antarcticus sp. nov., isolated from the surface of an Antarcticus brown macroalga.</title>
        <authorList>
            <person name="Wang J."/>
            <person name="Leiva S."/>
            <person name="Huang J."/>
            <person name="Huang Y."/>
        </authorList>
    </citation>
    <scope>NUCLEOTIDE SEQUENCE [LARGE SCALE GENOMIC DNA]</scope>
    <source>
        <strain evidence="3 4">AU-G6</strain>
    </source>
</reference>
<evidence type="ECO:0000256" key="1">
    <source>
        <dbReference type="SAM" id="MobiDB-lite"/>
    </source>
</evidence>
<dbReference type="Pfam" id="PF13580">
    <property type="entry name" value="SIS_2"/>
    <property type="match status" value="1"/>
</dbReference>
<dbReference type="InterPro" id="IPR050099">
    <property type="entry name" value="SIS_GmhA/DiaA_subfam"/>
</dbReference>
<sequence>MGPTQAGSVRRRSAGGSSRESIRNRSHQGREHVVSTTELGRLTTAAITAAERANAATITEAAALVLGCLRADALVLTAGAGHSLAAVAETFYRAGGLAPVYPVYHPDLLPMHGAGASTLAERRQGLAAEVLSGIGPGPGDVLVVFSTSGVNPYPLELASHAREAGLAVVAVTSPASSAAAPRRGGGILAEQADVVLDTGIRPGDASYPEQAPRTAALSTIVNAHLWNLVLASVLELAAAEGLEVPLWRSSNTVGGDEANAALLERYRPRVPPLR</sequence>
<dbReference type="CDD" id="cd05013">
    <property type="entry name" value="SIS_RpiR"/>
    <property type="match status" value="1"/>
</dbReference>
<dbReference type="AlphaFoldDB" id="A0A263D2N7"/>
<accession>A0A263D2N7</accession>
<evidence type="ECO:0000313" key="4">
    <source>
        <dbReference type="Proteomes" id="UP000242444"/>
    </source>
</evidence>
<dbReference type="SUPFAM" id="SSF53697">
    <property type="entry name" value="SIS domain"/>
    <property type="match status" value="1"/>
</dbReference>
<dbReference type="GO" id="GO:0097367">
    <property type="term" value="F:carbohydrate derivative binding"/>
    <property type="evidence" value="ECO:0007669"/>
    <property type="project" value="InterPro"/>
</dbReference>
<feature type="compositionally biased region" description="Basic and acidic residues" evidence="1">
    <location>
        <begin position="20"/>
        <end position="33"/>
    </location>
</feature>
<dbReference type="InParanoid" id="A0A263D2N7"/>
<name>A0A263D2N7_9PSEU</name>
<dbReference type="InterPro" id="IPR046348">
    <property type="entry name" value="SIS_dom_sf"/>
</dbReference>
<dbReference type="NCBIfam" id="NF002805">
    <property type="entry name" value="PRK02947.1"/>
    <property type="match status" value="1"/>
</dbReference>
<gene>
    <name evidence="3" type="ORF">CFN78_15135</name>
</gene>
<dbReference type="PANTHER" id="PTHR30390">
    <property type="entry name" value="SEDOHEPTULOSE 7-PHOSPHATE ISOMERASE / DNAA INITIATOR-ASSOCIATING FACTOR FOR REPLICATION INITIATION"/>
    <property type="match status" value="1"/>
</dbReference>
<comment type="caution">
    <text evidence="3">The sequence shown here is derived from an EMBL/GenBank/DDBJ whole genome shotgun (WGS) entry which is preliminary data.</text>
</comment>
<keyword evidence="4" id="KW-1185">Reference proteome</keyword>
<dbReference type="PROSITE" id="PS51464">
    <property type="entry name" value="SIS"/>
    <property type="match status" value="1"/>
</dbReference>
<dbReference type="EMBL" id="NKYE01000008">
    <property type="protein sequence ID" value="OZM72338.1"/>
    <property type="molecule type" value="Genomic_DNA"/>
</dbReference>
<feature type="domain" description="SIS" evidence="2">
    <location>
        <begin position="65"/>
        <end position="242"/>
    </location>
</feature>
<dbReference type="Gene3D" id="3.40.50.10490">
    <property type="entry name" value="Glucose-6-phosphate isomerase like protein, domain 1"/>
    <property type="match status" value="1"/>
</dbReference>
<dbReference type="Proteomes" id="UP000242444">
    <property type="component" value="Unassembled WGS sequence"/>
</dbReference>
<evidence type="ECO:0000313" key="3">
    <source>
        <dbReference type="EMBL" id="OZM72338.1"/>
    </source>
</evidence>
<evidence type="ECO:0000259" key="2">
    <source>
        <dbReference type="PROSITE" id="PS51464"/>
    </source>
</evidence>
<dbReference type="InterPro" id="IPR035472">
    <property type="entry name" value="RpiR-like_SIS"/>
</dbReference>
<proteinExistence type="predicted"/>
<dbReference type="InterPro" id="IPR001347">
    <property type="entry name" value="SIS_dom"/>
</dbReference>
<dbReference type="GO" id="GO:1901135">
    <property type="term" value="P:carbohydrate derivative metabolic process"/>
    <property type="evidence" value="ECO:0007669"/>
    <property type="project" value="InterPro"/>
</dbReference>
<dbReference type="OrthoDB" id="9805185at2"/>
<protein>
    <recommendedName>
        <fullName evidence="2">SIS domain-containing protein</fullName>
    </recommendedName>
</protein>